<evidence type="ECO:0000256" key="1">
    <source>
        <dbReference type="ARBA" id="ARBA00022723"/>
    </source>
</evidence>
<feature type="compositionally biased region" description="Basic and acidic residues" evidence="4">
    <location>
        <begin position="218"/>
        <end position="228"/>
    </location>
</feature>
<evidence type="ECO:0000256" key="2">
    <source>
        <dbReference type="ARBA" id="ARBA00022771"/>
    </source>
</evidence>
<dbReference type="Pfam" id="PF13771">
    <property type="entry name" value="zf-HC5HC2H"/>
    <property type="match status" value="1"/>
</dbReference>
<dbReference type="SMART" id="SM00249">
    <property type="entry name" value="PHD"/>
    <property type="match status" value="1"/>
</dbReference>
<feature type="region of interest" description="Disordered" evidence="4">
    <location>
        <begin position="200"/>
        <end position="233"/>
    </location>
</feature>
<dbReference type="OrthoDB" id="20839at2759"/>
<dbReference type="GO" id="GO:0008270">
    <property type="term" value="F:zinc ion binding"/>
    <property type="evidence" value="ECO:0007669"/>
    <property type="project" value="UniProtKB-KW"/>
</dbReference>
<keyword evidence="2" id="KW-0863">Zinc-finger</keyword>
<keyword evidence="7" id="KW-1185">Reference proteome</keyword>
<evidence type="ECO:0000313" key="7">
    <source>
        <dbReference type="Proteomes" id="UP000530660"/>
    </source>
</evidence>
<dbReference type="PANTHER" id="PTHR13793">
    <property type="entry name" value="PHD FINGER PROTEINS"/>
    <property type="match status" value="1"/>
</dbReference>
<comment type="caution">
    <text evidence="6">The sequence shown here is derived from an EMBL/GenBank/DDBJ whole genome shotgun (WGS) entry which is preliminary data.</text>
</comment>
<evidence type="ECO:0000256" key="3">
    <source>
        <dbReference type="ARBA" id="ARBA00022833"/>
    </source>
</evidence>
<dbReference type="Gene3D" id="3.30.40.10">
    <property type="entry name" value="Zinc/RING finger domain, C3HC4 (zinc finger)"/>
    <property type="match status" value="1"/>
</dbReference>
<evidence type="ECO:0000259" key="5">
    <source>
        <dbReference type="PROSITE" id="PS51805"/>
    </source>
</evidence>
<dbReference type="PANTHER" id="PTHR13793:SF107">
    <property type="entry name" value="BROMODOMAIN-CONTAINING PROTEIN HOMOLOG"/>
    <property type="match status" value="1"/>
</dbReference>
<dbReference type="InterPro" id="IPR050701">
    <property type="entry name" value="Histone_Mod_Regulator"/>
</dbReference>
<dbReference type="AlphaFoldDB" id="A0A7J7IJN9"/>
<evidence type="ECO:0000313" key="6">
    <source>
        <dbReference type="EMBL" id="KAF6003238.1"/>
    </source>
</evidence>
<feature type="region of interest" description="Disordered" evidence="4">
    <location>
        <begin position="315"/>
        <end position="405"/>
    </location>
</feature>
<feature type="compositionally biased region" description="Polar residues" evidence="4">
    <location>
        <begin position="318"/>
        <end position="333"/>
    </location>
</feature>
<dbReference type="Proteomes" id="UP000530660">
    <property type="component" value="Unassembled WGS sequence"/>
</dbReference>
<organism evidence="6 7">
    <name type="scientific">Cyanidiococcus yangmingshanensis</name>
    <dbReference type="NCBI Taxonomy" id="2690220"/>
    <lineage>
        <taxon>Eukaryota</taxon>
        <taxon>Rhodophyta</taxon>
        <taxon>Bangiophyceae</taxon>
        <taxon>Cyanidiales</taxon>
        <taxon>Cyanidiaceae</taxon>
        <taxon>Cyanidiococcus</taxon>
    </lineage>
</organism>
<dbReference type="GO" id="GO:0006357">
    <property type="term" value="P:regulation of transcription by RNA polymerase II"/>
    <property type="evidence" value="ECO:0007669"/>
    <property type="project" value="TreeGrafter"/>
</dbReference>
<sequence>MKPKKLARYLERVSKSGFPCVLCPKRGGALKALGPRTRPLHSRDSLDNPTSGPKSQQTDVSHEIISTDRSDIEKGSQTLEPDEICMAHVACLYWLLATPNENETVSACVQRTLRELEQRGDLCWMQQVREHAPEKCIVCKQRGVGICLRCAAPACDVTYHVTCAQQVPLWMDLGTRQSLCPKHTRLRSLNTNEVSTLALSQTDVQLETPPKRRRGRPSRAETRQRHLGSEAGPKAIHQLEQSPENAAHEPAVGQDAKAPIEAGEFYRNLRQGRRAMERLRTLADLVWRREMVKLGHAEICFKYLKRSVAAHMRRDEQTGFNASPRSQLKSTKASRIPDRGVASPQASPKRRRISGAAYERHILANNRSLEEEEEEAHARPRTSQTSTDPEIKREHRTQSIGTPAIAMPAPVQVGAPSQSMQASLRLSGFVGSALRVAGAAFRFSRGNGRQGT</sequence>
<evidence type="ECO:0000256" key="4">
    <source>
        <dbReference type="SAM" id="MobiDB-lite"/>
    </source>
</evidence>
<proteinExistence type="predicted"/>
<dbReference type="PROSITE" id="PS51805">
    <property type="entry name" value="EPHD"/>
    <property type="match status" value="1"/>
</dbReference>
<feature type="compositionally biased region" description="Polar residues" evidence="4">
    <location>
        <begin position="47"/>
        <end position="59"/>
    </location>
</feature>
<reference evidence="6 7" key="1">
    <citation type="journal article" date="2020" name="J. Phycol.">
        <title>Comparative genome analysis reveals Cyanidiococcus gen. nov., a new extremophilic red algal genus sister to Cyanidioschyzon (Cyanidioschyzonaceae, Rhodophyta).</title>
        <authorList>
            <person name="Liu S.-L."/>
            <person name="Chiang Y.-R."/>
            <person name="Yoon H.S."/>
            <person name="Fu H.-Y."/>
        </authorList>
    </citation>
    <scope>NUCLEOTIDE SEQUENCE [LARGE SCALE GENOMIC DNA]</scope>
    <source>
        <strain evidence="6 7">THAL066</strain>
    </source>
</reference>
<dbReference type="InterPro" id="IPR001965">
    <property type="entry name" value="Znf_PHD"/>
</dbReference>
<keyword evidence="1" id="KW-0479">Metal-binding</keyword>
<accession>A0A7J7IJN9</accession>
<name>A0A7J7IJN9_9RHOD</name>
<dbReference type="InterPro" id="IPR013083">
    <property type="entry name" value="Znf_RING/FYVE/PHD"/>
</dbReference>
<keyword evidence="3" id="KW-0862">Zinc</keyword>
<dbReference type="EMBL" id="VWRR01000007">
    <property type="protein sequence ID" value="KAF6003238.1"/>
    <property type="molecule type" value="Genomic_DNA"/>
</dbReference>
<dbReference type="InterPro" id="IPR034732">
    <property type="entry name" value="EPHD"/>
</dbReference>
<feature type="region of interest" description="Disordered" evidence="4">
    <location>
        <begin position="32"/>
        <end position="73"/>
    </location>
</feature>
<feature type="compositionally biased region" description="Basic and acidic residues" evidence="4">
    <location>
        <begin position="60"/>
        <end position="73"/>
    </location>
</feature>
<protein>
    <recommendedName>
        <fullName evidence="5">PHD-type domain-containing protein</fullName>
    </recommendedName>
</protein>
<feature type="domain" description="PHD-type" evidence="5">
    <location>
        <begin position="42"/>
        <end position="184"/>
    </location>
</feature>
<gene>
    <name evidence="6" type="ORF">F1559_001734</name>
</gene>